<dbReference type="Proteomes" id="UP000019140">
    <property type="component" value="Unassembled WGS sequence"/>
</dbReference>
<keyword evidence="2" id="KW-1185">Reference proteome</keyword>
<evidence type="ECO:0000313" key="2">
    <source>
        <dbReference type="Proteomes" id="UP000019140"/>
    </source>
</evidence>
<dbReference type="AlphaFoldDB" id="W4M3B2"/>
<sequence>MLDDPQLNARGFFESLPTADEQKHYRYPGLMFRMARTPNALHAGPARLGEHNREIYCDLLGYSEEQLAELEQQGLVATAYPLSVWRPE</sequence>
<dbReference type="HOGENOM" id="CLU_2463343_0_0_7"/>
<gene>
    <name evidence="1" type="ORF">ETSY2_30550</name>
</gene>
<evidence type="ECO:0000313" key="1">
    <source>
        <dbReference type="EMBL" id="ETX04137.1"/>
    </source>
</evidence>
<dbReference type="Gene3D" id="3.40.50.10540">
    <property type="entry name" value="Crotonobetainyl-coa:carnitine coa-transferase, domain 1"/>
    <property type="match status" value="1"/>
</dbReference>
<dbReference type="SUPFAM" id="SSF89796">
    <property type="entry name" value="CoA-transferase family III (CaiB/BaiF)"/>
    <property type="match status" value="1"/>
</dbReference>
<protein>
    <submittedName>
        <fullName evidence="1">Uncharacterized protein</fullName>
    </submittedName>
</protein>
<reference evidence="1 2" key="1">
    <citation type="journal article" date="2014" name="Nature">
        <title>An environmental bacterial taxon with a large and distinct metabolic repertoire.</title>
        <authorList>
            <person name="Wilson M.C."/>
            <person name="Mori T."/>
            <person name="Ruckert C."/>
            <person name="Uria A.R."/>
            <person name="Helf M.J."/>
            <person name="Takada K."/>
            <person name="Gernert C."/>
            <person name="Steffens U.A."/>
            <person name="Heycke N."/>
            <person name="Schmitt S."/>
            <person name="Rinke C."/>
            <person name="Helfrich E.J."/>
            <person name="Brachmann A.O."/>
            <person name="Gurgui C."/>
            <person name="Wakimoto T."/>
            <person name="Kracht M."/>
            <person name="Crusemann M."/>
            <person name="Hentschel U."/>
            <person name="Abe I."/>
            <person name="Matsunaga S."/>
            <person name="Kalinowski J."/>
            <person name="Takeyama H."/>
            <person name="Piel J."/>
        </authorList>
    </citation>
    <scope>NUCLEOTIDE SEQUENCE [LARGE SCALE GENOMIC DNA]</scope>
    <source>
        <strain evidence="2">TSY2</strain>
    </source>
</reference>
<proteinExistence type="predicted"/>
<name>W4M3B2_9BACT</name>
<dbReference type="InterPro" id="IPR023606">
    <property type="entry name" value="CoA-Trfase_III_dom_1_sf"/>
</dbReference>
<accession>W4M3B2</accession>
<comment type="caution">
    <text evidence="1">The sequence shown here is derived from an EMBL/GenBank/DDBJ whole genome shotgun (WGS) entry which is preliminary data.</text>
</comment>
<dbReference type="EMBL" id="AZHX01001294">
    <property type="protein sequence ID" value="ETX04137.1"/>
    <property type="molecule type" value="Genomic_DNA"/>
</dbReference>
<organism evidence="1 2">
    <name type="scientific">Candidatus Entotheonella gemina</name>
    <dbReference type="NCBI Taxonomy" id="1429439"/>
    <lineage>
        <taxon>Bacteria</taxon>
        <taxon>Pseudomonadati</taxon>
        <taxon>Nitrospinota/Tectimicrobiota group</taxon>
        <taxon>Candidatus Tectimicrobiota</taxon>
        <taxon>Candidatus Entotheonellia</taxon>
        <taxon>Candidatus Entotheonellales</taxon>
        <taxon>Candidatus Entotheonellaceae</taxon>
        <taxon>Candidatus Entotheonella</taxon>
    </lineage>
</organism>